<dbReference type="Proteomes" id="UP000054598">
    <property type="component" value="Unassembled WGS sequence"/>
</dbReference>
<dbReference type="Pfam" id="PF00795">
    <property type="entry name" value="CN_hydrolase"/>
    <property type="match status" value="1"/>
</dbReference>
<dbReference type="InterPro" id="IPR001110">
    <property type="entry name" value="UPF0012_CS"/>
</dbReference>
<protein>
    <submittedName>
        <fullName evidence="2">Nitrilase/cyanide hydratase and apolipoprotein N-acyltransferase</fullName>
    </submittedName>
</protein>
<accession>A0A124G4Y7</accession>
<dbReference type="SUPFAM" id="SSF56317">
    <property type="entry name" value="Carbon-nitrogen hydrolase"/>
    <property type="match status" value="1"/>
</dbReference>
<dbReference type="PROSITE" id="PS01227">
    <property type="entry name" value="UPF0012"/>
    <property type="match status" value="1"/>
</dbReference>
<organism evidence="2 3">
    <name type="scientific">Methanoculleus marisnigri</name>
    <dbReference type="NCBI Taxonomy" id="2198"/>
    <lineage>
        <taxon>Archaea</taxon>
        <taxon>Methanobacteriati</taxon>
        <taxon>Methanobacteriota</taxon>
        <taxon>Stenosarchaea group</taxon>
        <taxon>Methanomicrobia</taxon>
        <taxon>Methanomicrobiales</taxon>
        <taxon>Methanomicrobiaceae</taxon>
        <taxon>Methanoculleus</taxon>
    </lineage>
</organism>
<evidence type="ECO:0000259" key="1">
    <source>
        <dbReference type="PROSITE" id="PS50263"/>
    </source>
</evidence>
<keyword evidence="2" id="KW-0808">Transferase</keyword>
<dbReference type="PATRIC" id="fig|2198.3.peg.862"/>
<dbReference type="PROSITE" id="PS50263">
    <property type="entry name" value="CN_HYDROLASE"/>
    <property type="match status" value="1"/>
</dbReference>
<dbReference type="GO" id="GO:0016746">
    <property type="term" value="F:acyltransferase activity"/>
    <property type="evidence" value="ECO:0007669"/>
    <property type="project" value="UniProtKB-KW"/>
</dbReference>
<name>A0A124G4Y7_9EURY</name>
<keyword evidence="2" id="KW-0012">Acyltransferase</keyword>
<dbReference type="EMBL" id="LGHE01000098">
    <property type="protein sequence ID" value="KUL01546.1"/>
    <property type="molecule type" value="Genomic_DNA"/>
</dbReference>
<feature type="domain" description="CN hydrolase" evidence="1">
    <location>
        <begin position="1"/>
        <end position="239"/>
    </location>
</feature>
<evidence type="ECO:0000313" key="2">
    <source>
        <dbReference type="EMBL" id="KUL01546.1"/>
    </source>
</evidence>
<proteinExistence type="predicted"/>
<gene>
    <name evidence="2" type="ORF">XE10_1000</name>
</gene>
<sequence length="267" mass="27990">MMTAIALAQVATDAWRGRVGVLDAVARMADEAAGRGASLICFPEQFVTGWSPDVAPGAGEPLDGPLATAFSHIAERCGIAVAGSIIESSVGCRPKNTVVVTGADAKLLAAYAKIHLFSPDGEDLAYEAGDRIATFTLDGTVFGLAVCYDLRFPELFRIYALAGAECVLVPAAWPCSRRSHWETLLPARALENRYYVAGVNTPGMPGGACCGGSLAADPDGAIIGRCGAGEEILTVEIDPAVVHDARSSLPSLSDRRSDLYQHLLSRL</sequence>
<dbReference type="PANTHER" id="PTHR23088">
    <property type="entry name" value="NITRILASE-RELATED"/>
    <property type="match status" value="1"/>
</dbReference>
<dbReference type="InterPro" id="IPR003010">
    <property type="entry name" value="C-N_Hydrolase"/>
</dbReference>
<dbReference type="AlphaFoldDB" id="A0A124G4Y7"/>
<dbReference type="PANTHER" id="PTHR23088:SF27">
    <property type="entry name" value="DEAMINATED GLUTATHIONE AMIDASE"/>
    <property type="match status" value="1"/>
</dbReference>
<comment type="caution">
    <text evidence="2">The sequence shown here is derived from an EMBL/GenBank/DDBJ whole genome shotgun (WGS) entry which is preliminary data.</text>
</comment>
<reference evidence="3" key="1">
    <citation type="journal article" date="2015" name="MBio">
        <title>Genome-Resolved Metagenomic Analysis Reveals Roles for Candidate Phyla and Other Microbial Community Members in Biogeochemical Transformations in Oil Reservoirs.</title>
        <authorList>
            <person name="Hu P."/>
            <person name="Tom L."/>
            <person name="Singh A."/>
            <person name="Thomas B.C."/>
            <person name="Baker B.J."/>
            <person name="Piceno Y.M."/>
            <person name="Andersen G.L."/>
            <person name="Banfield J.F."/>
        </authorList>
    </citation>
    <scope>NUCLEOTIDE SEQUENCE [LARGE SCALE GENOMIC DNA]</scope>
</reference>
<keyword evidence="2" id="KW-0449">Lipoprotein</keyword>
<dbReference type="InterPro" id="IPR036526">
    <property type="entry name" value="C-N_Hydrolase_sf"/>
</dbReference>
<evidence type="ECO:0000313" key="3">
    <source>
        <dbReference type="Proteomes" id="UP000054598"/>
    </source>
</evidence>
<dbReference type="Gene3D" id="3.60.110.10">
    <property type="entry name" value="Carbon-nitrogen hydrolase"/>
    <property type="match status" value="1"/>
</dbReference>